<evidence type="ECO:0000313" key="1">
    <source>
        <dbReference type="EMBL" id="ESO83426.1"/>
    </source>
</evidence>
<proteinExistence type="predicted"/>
<feature type="non-terminal residue" evidence="1">
    <location>
        <position position="1"/>
    </location>
</feature>
<reference evidence="1 2" key="1">
    <citation type="journal article" date="2013" name="Nature">
        <title>Insights into bilaterian evolution from three spiralian genomes.</title>
        <authorList>
            <person name="Simakov O."/>
            <person name="Marletaz F."/>
            <person name="Cho S.J."/>
            <person name="Edsinger-Gonzales E."/>
            <person name="Havlak P."/>
            <person name="Hellsten U."/>
            <person name="Kuo D.H."/>
            <person name="Larsson T."/>
            <person name="Lv J."/>
            <person name="Arendt D."/>
            <person name="Savage R."/>
            <person name="Osoegawa K."/>
            <person name="de Jong P."/>
            <person name="Grimwood J."/>
            <person name="Chapman J.A."/>
            <person name="Shapiro H."/>
            <person name="Aerts A."/>
            <person name="Otillar R.P."/>
            <person name="Terry A.Y."/>
            <person name="Boore J.L."/>
            <person name="Grigoriev I.V."/>
            <person name="Lindberg D.R."/>
            <person name="Seaver E.C."/>
            <person name="Weisblat D.A."/>
            <person name="Putnam N.H."/>
            <person name="Rokhsar D.S."/>
        </authorList>
    </citation>
    <scope>NUCLEOTIDE SEQUENCE [LARGE SCALE GENOMIC DNA]</scope>
</reference>
<keyword evidence="2" id="KW-1185">Reference proteome</keyword>
<dbReference type="RefSeq" id="XP_009065857.1">
    <property type="nucleotide sequence ID" value="XM_009067609.1"/>
</dbReference>
<gene>
    <name evidence="1" type="ORF">LOTGIDRAFT_133365</name>
</gene>
<dbReference type="AlphaFoldDB" id="V3ZRC8"/>
<dbReference type="GeneID" id="20233426"/>
<dbReference type="KEGG" id="lgi:LOTGIDRAFT_133365"/>
<dbReference type="EMBL" id="KB203683">
    <property type="protein sequence ID" value="ESO83426.1"/>
    <property type="molecule type" value="Genomic_DNA"/>
</dbReference>
<evidence type="ECO:0000313" key="2">
    <source>
        <dbReference type="Proteomes" id="UP000030746"/>
    </source>
</evidence>
<sequence>IQQFNQSNVNVLASSQLLLFNNSTNQISMSWEAVSSYYSTIQPIKCQCPWKQSAPIIQQFNQSNINALASSQLLLFNNSTNQMSMSLEAVSSYYSTIQPIKYQCPGKQSAPIIQQFNQSNVNVLGSSQLLLFNNSTNQISMSWEAVSSYYSTIQPIKCQCPGKQSAPIIQQFNQSNVNVLGSSQLLLFNNSTNQMSMSWDTVSSNNLTIQPIKCQCPGIQSAPII</sequence>
<name>V3ZRC8_LOTGI</name>
<accession>V3ZRC8</accession>
<organism evidence="1 2">
    <name type="scientific">Lottia gigantea</name>
    <name type="common">Giant owl limpet</name>
    <dbReference type="NCBI Taxonomy" id="225164"/>
    <lineage>
        <taxon>Eukaryota</taxon>
        <taxon>Metazoa</taxon>
        <taxon>Spiralia</taxon>
        <taxon>Lophotrochozoa</taxon>
        <taxon>Mollusca</taxon>
        <taxon>Gastropoda</taxon>
        <taxon>Patellogastropoda</taxon>
        <taxon>Lottioidea</taxon>
        <taxon>Lottiidae</taxon>
        <taxon>Lottia</taxon>
    </lineage>
</organism>
<dbReference type="Proteomes" id="UP000030746">
    <property type="component" value="Unassembled WGS sequence"/>
</dbReference>
<protein>
    <submittedName>
        <fullName evidence="1">Uncharacterized protein</fullName>
    </submittedName>
</protein>
<dbReference type="CTD" id="20233426"/>
<dbReference type="HOGENOM" id="CLU_1232545_0_0_1"/>